<sequence length="697" mass="76734">SFMAQRKVTLWVLFLVLNPVFSQLDEFIFSGFSGAKNNNHSLSLNGAAGIENKGILRLTDDTLRVLGHAFYSSPIQFKNSTSNKAVSFSTAFAFACIPQYPKLGGHGLAFTISPTKELAGALPSQYLGLFNANNIGNFTNDVFAVEFDTVQDFEFGDINDNHVGIDINSLISNKSVPAAYFLDNSTKQDLYMKGGEVIQAWIDYDSTINRIDVKLSLSSIKPRYSILSFDVDLSPILKDTMFVGFSSSTGLLASYHYILGWSFNMSGEAQSLSLSDLPSLPGPKKSQLPLIIGVTVSACFVVILVIAVAFFLIRKIKNADIIEQWELDVGPHRFTYQELKKATRGFRDKELLGLGGFGRVYKGTLPNTDTQVAVKRVSHESKQGLREFVSEIASIGRLRHRNLVQLVGWCRQRGDLLLVYDFMPNGSLDKYLFNEPKAILSWEQRFKIIKDVASGLLYLHEEWEQTVIHRDIKAGNVLLDSELNGRLGDFGLAKLFEHGSNPSTTRVVGTLGYLAPELTRTGKPTTSSDVFAFGALLLEVVCGRKPIEPKALPEELILVDWVWDKWRSGAVLDVVDPRLNGEFDEIEAVVVVKLGLICSNDLPEARPTMRQVVRYLEGEVPLPEVVAAPNVYEGKKGNGSGVGGGVEYEDYVHSYGISSYLEKICTWSSAGEGEDGVVDIEATAASPHSLSGGHNCR</sequence>
<evidence type="ECO:0000256" key="6">
    <source>
        <dbReference type="ARBA" id="ARBA00012513"/>
    </source>
</evidence>
<evidence type="ECO:0000256" key="4">
    <source>
        <dbReference type="ARBA" id="ARBA00008536"/>
    </source>
</evidence>
<dbReference type="GO" id="GO:0005886">
    <property type="term" value="C:plasma membrane"/>
    <property type="evidence" value="ECO:0007669"/>
    <property type="project" value="UniProtKB-SubCell"/>
</dbReference>
<dbReference type="InterPro" id="IPR001220">
    <property type="entry name" value="Legume_lectin_dom"/>
</dbReference>
<comment type="similarity">
    <text evidence="4">In the N-terminal section; belongs to the leguminous lectin family.</text>
</comment>
<keyword evidence="18" id="KW-0675">Receptor</keyword>
<dbReference type="InParanoid" id="A0A1Q3BQQ9"/>
<evidence type="ECO:0000256" key="24">
    <source>
        <dbReference type="SAM" id="SignalP"/>
    </source>
</evidence>
<feature type="transmembrane region" description="Helical" evidence="23">
    <location>
        <begin position="288"/>
        <end position="313"/>
    </location>
</feature>
<dbReference type="GO" id="GO:0004674">
    <property type="term" value="F:protein serine/threonine kinase activity"/>
    <property type="evidence" value="ECO:0007669"/>
    <property type="project" value="UniProtKB-KW"/>
</dbReference>
<dbReference type="InterPro" id="IPR000719">
    <property type="entry name" value="Prot_kinase_dom"/>
</dbReference>
<evidence type="ECO:0000256" key="21">
    <source>
        <dbReference type="ARBA" id="ARBA00048679"/>
    </source>
</evidence>
<keyword evidence="13 22" id="KW-0547">Nucleotide-binding</keyword>
<evidence type="ECO:0000256" key="18">
    <source>
        <dbReference type="ARBA" id="ARBA00023170"/>
    </source>
</evidence>
<evidence type="ECO:0000256" key="23">
    <source>
        <dbReference type="SAM" id="Phobius"/>
    </source>
</evidence>
<dbReference type="GO" id="GO:0030246">
    <property type="term" value="F:carbohydrate binding"/>
    <property type="evidence" value="ECO:0007669"/>
    <property type="project" value="UniProtKB-KW"/>
</dbReference>
<dbReference type="CDD" id="cd06899">
    <property type="entry name" value="lectin_legume_LecRK_Arcelin_ConA"/>
    <property type="match status" value="1"/>
</dbReference>
<evidence type="ECO:0000256" key="22">
    <source>
        <dbReference type="PROSITE-ProRule" id="PRU10141"/>
    </source>
</evidence>
<keyword evidence="12" id="KW-0430">Lectin</keyword>
<dbReference type="Proteomes" id="UP000187406">
    <property type="component" value="Unassembled WGS sequence"/>
</dbReference>
<evidence type="ECO:0000256" key="1">
    <source>
        <dbReference type="ARBA" id="ARBA00004236"/>
    </source>
</evidence>
<dbReference type="FunFam" id="2.60.120.200:FF:000086">
    <property type="entry name" value="L-type lectin-domain containing receptor kinase S.4"/>
    <property type="match status" value="1"/>
</dbReference>
<dbReference type="GO" id="GO:0002229">
    <property type="term" value="P:defense response to oomycetes"/>
    <property type="evidence" value="ECO:0007669"/>
    <property type="project" value="UniProtKB-ARBA"/>
</dbReference>
<comment type="similarity">
    <text evidence="3">Belongs to the leguminous lectin family.</text>
</comment>
<dbReference type="Gene3D" id="1.10.510.10">
    <property type="entry name" value="Transferase(Phosphotransferase) domain 1"/>
    <property type="match status" value="1"/>
</dbReference>
<comment type="catalytic activity">
    <reaction evidence="20">
        <text>L-threonyl-[protein] + ATP = O-phospho-L-threonyl-[protein] + ADP + H(+)</text>
        <dbReference type="Rhea" id="RHEA:46608"/>
        <dbReference type="Rhea" id="RHEA-COMP:11060"/>
        <dbReference type="Rhea" id="RHEA-COMP:11605"/>
        <dbReference type="ChEBI" id="CHEBI:15378"/>
        <dbReference type="ChEBI" id="CHEBI:30013"/>
        <dbReference type="ChEBI" id="CHEBI:30616"/>
        <dbReference type="ChEBI" id="CHEBI:61977"/>
        <dbReference type="ChEBI" id="CHEBI:456216"/>
        <dbReference type="EC" id="2.7.11.1"/>
    </reaction>
</comment>
<comment type="similarity">
    <text evidence="5">In the C-terminal section; belongs to the protein kinase superfamily. Ser/Thr protein kinase family.</text>
</comment>
<comment type="caution">
    <text evidence="26">The sequence shown here is derived from an EMBL/GenBank/DDBJ whole genome shotgun (WGS) entry which is preliminary data.</text>
</comment>
<evidence type="ECO:0000256" key="9">
    <source>
        <dbReference type="ARBA" id="ARBA00022679"/>
    </source>
</evidence>
<comment type="catalytic activity">
    <reaction evidence="21">
        <text>L-seryl-[protein] + ATP = O-phospho-L-seryl-[protein] + ADP + H(+)</text>
        <dbReference type="Rhea" id="RHEA:17989"/>
        <dbReference type="Rhea" id="RHEA-COMP:9863"/>
        <dbReference type="Rhea" id="RHEA-COMP:11604"/>
        <dbReference type="ChEBI" id="CHEBI:15378"/>
        <dbReference type="ChEBI" id="CHEBI:29999"/>
        <dbReference type="ChEBI" id="CHEBI:30616"/>
        <dbReference type="ChEBI" id="CHEBI:83421"/>
        <dbReference type="ChEBI" id="CHEBI:456216"/>
        <dbReference type="EC" id="2.7.11.1"/>
    </reaction>
</comment>
<dbReference type="SUPFAM" id="SSF56112">
    <property type="entry name" value="Protein kinase-like (PK-like)"/>
    <property type="match status" value="1"/>
</dbReference>
<dbReference type="CDD" id="cd14066">
    <property type="entry name" value="STKc_IRAK"/>
    <property type="match status" value="1"/>
</dbReference>
<keyword evidence="17 23" id="KW-0472">Membrane</keyword>
<gene>
    <name evidence="26" type="ORF">CFOL_v3_13838</name>
</gene>
<evidence type="ECO:0000256" key="20">
    <source>
        <dbReference type="ARBA" id="ARBA00047899"/>
    </source>
</evidence>
<evidence type="ECO:0000256" key="12">
    <source>
        <dbReference type="ARBA" id="ARBA00022734"/>
    </source>
</evidence>
<keyword evidence="27" id="KW-1185">Reference proteome</keyword>
<dbReference type="Pfam" id="PF00139">
    <property type="entry name" value="Lectin_legB"/>
    <property type="match status" value="1"/>
</dbReference>
<evidence type="ECO:0000313" key="27">
    <source>
        <dbReference type="Proteomes" id="UP000187406"/>
    </source>
</evidence>
<protein>
    <recommendedName>
        <fullName evidence="6">non-specific serine/threonine protein kinase</fullName>
        <ecNumber evidence="6">2.7.11.1</ecNumber>
    </recommendedName>
</protein>
<keyword evidence="15 22" id="KW-0067">ATP-binding</keyword>
<evidence type="ECO:0000256" key="7">
    <source>
        <dbReference type="ARBA" id="ARBA00022475"/>
    </source>
</evidence>
<evidence type="ECO:0000256" key="8">
    <source>
        <dbReference type="ARBA" id="ARBA00022527"/>
    </source>
</evidence>
<dbReference type="GO" id="GO:0005524">
    <property type="term" value="F:ATP binding"/>
    <property type="evidence" value="ECO:0007669"/>
    <property type="project" value="UniProtKB-UniRule"/>
</dbReference>
<feature type="binding site" evidence="22">
    <location>
        <position position="375"/>
    </location>
    <ligand>
        <name>ATP</name>
        <dbReference type="ChEBI" id="CHEBI:30616"/>
    </ligand>
</feature>
<evidence type="ECO:0000313" key="26">
    <source>
        <dbReference type="EMBL" id="GAV70340.1"/>
    </source>
</evidence>
<proteinExistence type="inferred from homology"/>
<dbReference type="InterPro" id="IPR011009">
    <property type="entry name" value="Kinase-like_dom_sf"/>
</dbReference>
<evidence type="ECO:0000256" key="19">
    <source>
        <dbReference type="ARBA" id="ARBA00023180"/>
    </source>
</evidence>
<organism evidence="26 27">
    <name type="scientific">Cephalotus follicularis</name>
    <name type="common">Albany pitcher plant</name>
    <dbReference type="NCBI Taxonomy" id="3775"/>
    <lineage>
        <taxon>Eukaryota</taxon>
        <taxon>Viridiplantae</taxon>
        <taxon>Streptophyta</taxon>
        <taxon>Embryophyta</taxon>
        <taxon>Tracheophyta</taxon>
        <taxon>Spermatophyta</taxon>
        <taxon>Magnoliopsida</taxon>
        <taxon>eudicotyledons</taxon>
        <taxon>Gunneridae</taxon>
        <taxon>Pentapetalae</taxon>
        <taxon>rosids</taxon>
        <taxon>fabids</taxon>
        <taxon>Oxalidales</taxon>
        <taxon>Cephalotaceae</taxon>
        <taxon>Cephalotus</taxon>
    </lineage>
</organism>
<keyword evidence="14 26" id="KW-0418">Kinase</keyword>
<evidence type="ECO:0000256" key="2">
    <source>
        <dbReference type="ARBA" id="ARBA00004479"/>
    </source>
</evidence>
<keyword evidence="9" id="KW-0808">Transferase</keyword>
<evidence type="ECO:0000256" key="3">
    <source>
        <dbReference type="ARBA" id="ARBA00007606"/>
    </source>
</evidence>
<dbReference type="PROSITE" id="PS50011">
    <property type="entry name" value="PROTEIN_KINASE_DOM"/>
    <property type="match status" value="1"/>
</dbReference>
<keyword evidence="16 23" id="KW-1133">Transmembrane helix</keyword>
<evidence type="ECO:0000256" key="15">
    <source>
        <dbReference type="ARBA" id="ARBA00022840"/>
    </source>
</evidence>
<reference evidence="27" key="1">
    <citation type="submission" date="2016-04" db="EMBL/GenBank/DDBJ databases">
        <title>Cephalotus genome sequencing.</title>
        <authorList>
            <person name="Fukushima K."/>
            <person name="Hasebe M."/>
            <person name="Fang X."/>
        </authorList>
    </citation>
    <scope>NUCLEOTIDE SEQUENCE [LARGE SCALE GENOMIC DNA]</scope>
    <source>
        <strain evidence="27">cv. St1</strain>
    </source>
</reference>
<evidence type="ECO:0000259" key="25">
    <source>
        <dbReference type="PROSITE" id="PS50011"/>
    </source>
</evidence>
<comment type="subcellular location">
    <subcellularLocation>
        <location evidence="1">Cell membrane</location>
    </subcellularLocation>
    <subcellularLocation>
        <location evidence="2">Membrane</location>
        <topology evidence="2">Single-pass type I membrane protein</topology>
    </subcellularLocation>
</comment>
<dbReference type="InterPro" id="IPR050528">
    <property type="entry name" value="L-type_Lectin-RKs"/>
</dbReference>
<accession>A0A1Q3BQQ9</accession>
<keyword evidence="8" id="KW-0723">Serine/threonine-protein kinase</keyword>
<dbReference type="OrthoDB" id="543442at2759"/>
<name>A0A1Q3BQQ9_CEPFO</name>
<dbReference type="PROSITE" id="PS00108">
    <property type="entry name" value="PROTEIN_KINASE_ST"/>
    <property type="match status" value="1"/>
</dbReference>
<dbReference type="Gene3D" id="2.60.120.200">
    <property type="match status" value="1"/>
</dbReference>
<dbReference type="InterPro" id="IPR017441">
    <property type="entry name" value="Protein_kinase_ATP_BS"/>
</dbReference>
<evidence type="ECO:0000256" key="11">
    <source>
        <dbReference type="ARBA" id="ARBA00022729"/>
    </source>
</evidence>
<dbReference type="EC" id="2.7.11.1" evidence="6"/>
<keyword evidence="7" id="KW-1003">Cell membrane</keyword>
<feature type="non-terminal residue" evidence="26">
    <location>
        <position position="1"/>
    </location>
</feature>
<dbReference type="InterPro" id="IPR013320">
    <property type="entry name" value="ConA-like_dom_sf"/>
</dbReference>
<keyword evidence="11 24" id="KW-0732">Signal</keyword>
<dbReference type="AlphaFoldDB" id="A0A1Q3BQQ9"/>
<dbReference type="InterPro" id="IPR008271">
    <property type="entry name" value="Ser/Thr_kinase_AS"/>
</dbReference>
<evidence type="ECO:0000256" key="5">
    <source>
        <dbReference type="ARBA" id="ARBA00010217"/>
    </source>
</evidence>
<keyword evidence="19" id="KW-0325">Glycoprotein</keyword>
<evidence type="ECO:0000256" key="10">
    <source>
        <dbReference type="ARBA" id="ARBA00022692"/>
    </source>
</evidence>
<feature type="chain" id="PRO_5010365094" description="non-specific serine/threonine protein kinase" evidence="24">
    <location>
        <begin position="23"/>
        <end position="697"/>
    </location>
</feature>
<keyword evidence="10 23" id="KW-0812">Transmembrane</keyword>
<dbReference type="Gene3D" id="3.30.200.20">
    <property type="entry name" value="Phosphorylase Kinase, domain 1"/>
    <property type="match status" value="1"/>
</dbReference>
<dbReference type="Pfam" id="PF00069">
    <property type="entry name" value="Pkinase"/>
    <property type="match status" value="1"/>
</dbReference>
<dbReference type="STRING" id="3775.A0A1Q3BQQ9"/>
<dbReference type="SMART" id="SM00220">
    <property type="entry name" value="S_TKc"/>
    <property type="match status" value="1"/>
</dbReference>
<dbReference type="PANTHER" id="PTHR27007">
    <property type="match status" value="1"/>
</dbReference>
<feature type="domain" description="Protein kinase" evidence="25">
    <location>
        <begin position="346"/>
        <end position="625"/>
    </location>
</feature>
<evidence type="ECO:0000256" key="13">
    <source>
        <dbReference type="ARBA" id="ARBA00022741"/>
    </source>
</evidence>
<evidence type="ECO:0000256" key="16">
    <source>
        <dbReference type="ARBA" id="ARBA00022989"/>
    </source>
</evidence>
<evidence type="ECO:0000256" key="14">
    <source>
        <dbReference type="ARBA" id="ARBA00022777"/>
    </source>
</evidence>
<feature type="signal peptide" evidence="24">
    <location>
        <begin position="1"/>
        <end position="22"/>
    </location>
</feature>
<dbReference type="FunCoup" id="A0A1Q3BQQ9">
    <property type="interactions" value="79"/>
</dbReference>
<dbReference type="SUPFAM" id="SSF49899">
    <property type="entry name" value="Concanavalin A-like lectins/glucanases"/>
    <property type="match status" value="1"/>
</dbReference>
<dbReference type="EMBL" id="BDDD01000796">
    <property type="protein sequence ID" value="GAV70340.1"/>
    <property type="molecule type" value="Genomic_DNA"/>
</dbReference>
<dbReference type="GO" id="GO:0042742">
    <property type="term" value="P:defense response to bacterium"/>
    <property type="evidence" value="ECO:0007669"/>
    <property type="project" value="UniProtKB-ARBA"/>
</dbReference>
<dbReference type="FunFam" id="3.30.200.20:FF:000423">
    <property type="entry name" value="L-type lectin-domain containing receptor kinase S.1"/>
    <property type="match status" value="1"/>
</dbReference>
<dbReference type="PROSITE" id="PS00107">
    <property type="entry name" value="PROTEIN_KINASE_ATP"/>
    <property type="match status" value="1"/>
</dbReference>
<dbReference type="FunFam" id="1.10.510.10:FF:000108">
    <property type="entry name" value="L-type lectin-domain containing receptor kinase S.4"/>
    <property type="match status" value="1"/>
</dbReference>
<evidence type="ECO:0000256" key="17">
    <source>
        <dbReference type="ARBA" id="ARBA00023136"/>
    </source>
</evidence>